<evidence type="ECO:0000259" key="1">
    <source>
        <dbReference type="Pfam" id="PF24547"/>
    </source>
</evidence>
<evidence type="ECO:0000313" key="2">
    <source>
        <dbReference type="EMBL" id="KGJ53005.1"/>
    </source>
</evidence>
<comment type="caution">
    <text evidence="2">The sequence shown here is derived from an EMBL/GenBank/DDBJ whole genome shotgun (WGS) entry which is preliminary data.</text>
</comment>
<dbReference type="Pfam" id="PF24547">
    <property type="entry name" value="DUF7601"/>
    <property type="match status" value="1"/>
</dbReference>
<feature type="non-terminal residue" evidence="2">
    <location>
        <position position="126"/>
    </location>
</feature>
<organism evidence="2 3">
    <name type="scientific">Clostridium innocuum</name>
    <dbReference type="NCBI Taxonomy" id="1522"/>
    <lineage>
        <taxon>Bacteria</taxon>
        <taxon>Bacillati</taxon>
        <taxon>Bacillota</taxon>
        <taxon>Clostridia</taxon>
        <taxon>Eubacteriales</taxon>
        <taxon>Clostridiaceae</taxon>
        <taxon>Clostridium</taxon>
    </lineage>
</organism>
<gene>
    <name evidence="2" type="ORF">CIAN88_11970</name>
</gene>
<evidence type="ECO:0000313" key="3">
    <source>
        <dbReference type="Proteomes" id="UP000030008"/>
    </source>
</evidence>
<reference evidence="2 3" key="1">
    <citation type="submission" date="2014-08" db="EMBL/GenBank/DDBJ databases">
        <title>Clostridium innocuum, an unnegligible vancomycin-resistant pathogen causing extra-intestinal infections.</title>
        <authorList>
            <person name="Feng Y."/>
            <person name="Chiu C.-H."/>
        </authorList>
    </citation>
    <scope>NUCLEOTIDE SEQUENCE [LARGE SCALE GENOMIC DNA]</scope>
    <source>
        <strain evidence="2 3">AN88</strain>
    </source>
</reference>
<sequence length="126" mass="13725">MSKLVDGTKGDTKKDFHFRIYLQDTKINGLFGDISFKSGVSDEFTLKHGERKSAINLPLGTAYEVVEVESNQDGYITTSKGAKGKISTNASTVEFLNSKNSTPTEPEVKTGSLMISNTVVGNEEEK</sequence>
<dbReference type="Gene3D" id="2.60.40.1140">
    <property type="entry name" value="Collagen-binding surface protein Cna, B-type domain"/>
    <property type="match status" value="1"/>
</dbReference>
<dbReference type="Proteomes" id="UP000030008">
    <property type="component" value="Unassembled WGS sequence"/>
</dbReference>
<proteinExistence type="predicted"/>
<feature type="domain" description="DUF7601" evidence="1">
    <location>
        <begin position="2"/>
        <end position="99"/>
    </location>
</feature>
<dbReference type="EMBL" id="JQIF01000049">
    <property type="protein sequence ID" value="KGJ53005.1"/>
    <property type="molecule type" value="Genomic_DNA"/>
</dbReference>
<name>A0A099I5N9_CLOIN</name>
<protein>
    <recommendedName>
        <fullName evidence="1">DUF7601 domain-containing protein</fullName>
    </recommendedName>
</protein>
<accession>A0A099I5N9</accession>
<dbReference type="InterPro" id="IPR055382">
    <property type="entry name" value="DUF7601"/>
</dbReference>
<dbReference type="AlphaFoldDB" id="A0A099I5N9"/>